<accession>A0A1J9Q220</accession>
<feature type="compositionally biased region" description="Basic and acidic residues" evidence="1">
    <location>
        <begin position="46"/>
        <end position="57"/>
    </location>
</feature>
<evidence type="ECO:0000256" key="1">
    <source>
        <dbReference type="SAM" id="MobiDB-lite"/>
    </source>
</evidence>
<dbReference type="VEuPathDB" id="FungiDB:AJ78_08806"/>
<protein>
    <submittedName>
        <fullName evidence="2">Uncharacterized protein</fullName>
    </submittedName>
</protein>
<organism evidence="2 3">
    <name type="scientific">Emergomyces pasteurianus Ep9510</name>
    <dbReference type="NCBI Taxonomy" id="1447872"/>
    <lineage>
        <taxon>Eukaryota</taxon>
        <taxon>Fungi</taxon>
        <taxon>Dikarya</taxon>
        <taxon>Ascomycota</taxon>
        <taxon>Pezizomycotina</taxon>
        <taxon>Eurotiomycetes</taxon>
        <taxon>Eurotiomycetidae</taxon>
        <taxon>Onygenales</taxon>
        <taxon>Ajellomycetaceae</taxon>
        <taxon>Emergomyces</taxon>
    </lineage>
</organism>
<dbReference type="EMBL" id="LGRN01000987">
    <property type="protein sequence ID" value="OJD10004.1"/>
    <property type="molecule type" value="Genomic_DNA"/>
</dbReference>
<dbReference type="Proteomes" id="UP000182235">
    <property type="component" value="Unassembled WGS sequence"/>
</dbReference>
<dbReference type="AlphaFoldDB" id="A0A1J9Q220"/>
<proteinExistence type="predicted"/>
<gene>
    <name evidence="2" type="ORF">AJ78_08806</name>
</gene>
<reference evidence="2 3" key="1">
    <citation type="submission" date="2015-07" db="EMBL/GenBank/DDBJ databases">
        <title>Emmonsia species relationships and genome sequence.</title>
        <authorList>
            <consortium name="The Broad Institute Genomics Platform"/>
            <person name="Cuomo C.A."/>
            <person name="Munoz J.F."/>
            <person name="Imamovic A."/>
            <person name="Priest M.E."/>
            <person name="Young S."/>
            <person name="Clay O.K."/>
            <person name="McEwen J.G."/>
        </authorList>
    </citation>
    <scope>NUCLEOTIDE SEQUENCE [LARGE SCALE GENOMIC DNA]</scope>
    <source>
        <strain evidence="2 3">UAMH 9510</strain>
    </source>
</reference>
<evidence type="ECO:0000313" key="2">
    <source>
        <dbReference type="EMBL" id="OJD10004.1"/>
    </source>
</evidence>
<feature type="region of interest" description="Disordered" evidence="1">
    <location>
        <begin position="1"/>
        <end position="63"/>
    </location>
</feature>
<comment type="caution">
    <text evidence="2">The sequence shown here is derived from an EMBL/GenBank/DDBJ whole genome shotgun (WGS) entry which is preliminary data.</text>
</comment>
<name>A0A1J9Q220_9EURO</name>
<evidence type="ECO:0000313" key="3">
    <source>
        <dbReference type="Proteomes" id="UP000182235"/>
    </source>
</evidence>
<keyword evidence="3" id="KW-1185">Reference proteome</keyword>
<sequence>MKTLGQDTTIASERTSNRSHETLSGLGTGSADDWDPSYPRVRRPKSPPEHRGHKDKYVNPPNQEGLWIDPVTYFPRDEECTCPCSAAYSSSFLLLIPDYAHWHLVLRNTDWSSRD</sequence>
<feature type="compositionally biased region" description="Polar residues" evidence="1">
    <location>
        <begin position="1"/>
        <end position="14"/>
    </location>
</feature>